<evidence type="ECO:0000259" key="7">
    <source>
        <dbReference type="Pfam" id="PF10035"/>
    </source>
</evidence>
<proteinExistence type="predicted"/>
<accession>A0A644Z6U8</accession>
<dbReference type="CDD" id="cd16381">
    <property type="entry name" value="YitT_C_like_1"/>
    <property type="match status" value="1"/>
</dbReference>
<feature type="transmembrane region" description="Helical" evidence="6">
    <location>
        <begin position="35"/>
        <end position="52"/>
    </location>
</feature>
<keyword evidence="5 6" id="KW-0472">Membrane</keyword>
<evidence type="ECO:0000256" key="1">
    <source>
        <dbReference type="ARBA" id="ARBA00004651"/>
    </source>
</evidence>
<organism evidence="9">
    <name type="scientific">bioreactor metagenome</name>
    <dbReference type="NCBI Taxonomy" id="1076179"/>
    <lineage>
        <taxon>unclassified sequences</taxon>
        <taxon>metagenomes</taxon>
        <taxon>ecological metagenomes</taxon>
    </lineage>
</organism>
<dbReference type="Pfam" id="PF10035">
    <property type="entry name" value="DUF2179"/>
    <property type="match status" value="1"/>
</dbReference>
<dbReference type="AlphaFoldDB" id="A0A644Z6U8"/>
<evidence type="ECO:0000256" key="4">
    <source>
        <dbReference type="ARBA" id="ARBA00022989"/>
    </source>
</evidence>
<evidence type="ECO:0000256" key="5">
    <source>
        <dbReference type="ARBA" id="ARBA00023136"/>
    </source>
</evidence>
<feature type="transmembrane region" description="Helical" evidence="6">
    <location>
        <begin position="64"/>
        <end position="85"/>
    </location>
</feature>
<keyword evidence="2" id="KW-1003">Cell membrane</keyword>
<dbReference type="Pfam" id="PF18955">
    <property type="entry name" value="DUF5698"/>
    <property type="match status" value="1"/>
</dbReference>
<dbReference type="PANTHER" id="PTHR40060">
    <property type="entry name" value="UPF0316 PROTEIN YEBE"/>
    <property type="match status" value="1"/>
</dbReference>
<keyword evidence="3 6" id="KW-0812">Transmembrane</keyword>
<reference evidence="9" key="1">
    <citation type="submission" date="2019-08" db="EMBL/GenBank/DDBJ databases">
        <authorList>
            <person name="Kucharzyk K."/>
            <person name="Murdoch R.W."/>
            <person name="Higgins S."/>
            <person name="Loffler F."/>
        </authorList>
    </citation>
    <scope>NUCLEOTIDE SEQUENCE</scope>
</reference>
<dbReference type="InterPro" id="IPR015867">
    <property type="entry name" value="N-reg_PII/ATP_PRibTrfase_C"/>
</dbReference>
<comment type="caution">
    <text evidence="9">The sequence shown here is derived from an EMBL/GenBank/DDBJ whole genome shotgun (WGS) entry which is preliminary data.</text>
</comment>
<dbReference type="GO" id="GO:0005886">
    <property type="term" value="C:plasma membrane"/>
    <property type="evidence" value="ECO:0007669"/>
    <property type="project" value="UniProtKB-SubCell"/>
</dbReference>
<dbReference type="PANTHER" id="PTHR40060:SF1">
    <property type="entry name" value="UPF0316 PROTEIN YEBE"/>
    <property type="match status" value="1"/>
</dbReference>
<name>A0A644Z6U8_9ZZZZ</name>
<dbReference type="EMBL" id="VSSQ01007646">
    <property type="protein sequence ID" value="MPM36560.1"/>
    <property type="molecule type" value="Genomic_DNA"/>
</dbReference>
<evidence type="ECO:0000313" key="9">
    <source>
        <dbReference type="EMBL" id="MPM36560.1"/>
    </source>
</evidence>
<evidence type="ECO:0000256" key="6">
    <source>
        <dbReference type="SAM" id="Phobius"/>
    </source>
</evidence>
<evidence type="ECO:0000259" key="8">
    <source>
        <dbReference type="Pfam" id="PF18955"/>
    </source>
</evidence>
<gene>
    <name evidence="9" type="ORF">SDC9_83159</name>
</gene>
<dbReference type="Gene3D" id="3.30.70.120">
    <property type="match status" value="1"/>
</dbReference>
<keyword evidence="4 6" id="KW-1133">Transmembrane helix</keyword>
<dbReference type="InterPro" id="IPR022930">
    <property type="entry name" value="UPF0316"/>
</dbReference>
<sequence length="177" mass="19374">MDTVLLLLCIKIFCCRIIDVSLSTVRMILSVKGKTLQATVIGFFEVLIWFLIVREALNSATGGLMLAVFYAGGFATGTFVGGKLAQRLIIGHITMQIITSKRDDAMLSAIREAGYAISVINVNGSEFGSEKFLLIAEMKSNQQAKFKSLIYELDPTAFVMVNETKYVVGGFDVGKKK</sequence>
<dbReference type="InterPro" id="IPR019264">
    <property type="entry name" value="DUF2179"/>
</dbReference>
<comment type="subcellular location">
    <subcellularLocation>
        <location evidence="1">Cell membrane</location>
        <topology evidence="1">Multi-pass membrane protein</topology>
    </subcellularLocation>
</comment>
<protein>
    <submittedName>
        <fullName evidence="9">Uncharacterized protein</fullName>
    </submittedName>
</protein>
<evidence type="ECO:0000256" key="3">
    <source>
        <dbReference type="ARBA" id="ARBA00022692"/>
    </source>
</evidence>
<feature type="domain" description="DUF5698" evidence="8">
    <location>
        <begin position="24"/>
        <end position="81"/>
    </location>
</feature>
<feature type="domain" description="DUF2179" evidence="7">
    <location>
        <begin position="117"/>
        <end position="169"/>
    </location>
</feature>
<evidence type="ECO:0000256" key="2">
    <source>
        <dbReference type="ARBA" id="ARBA00022475"/>
    </source>
</evidence>
<dbReference type="InterPro" id="IPR044035">
    <property type="entry name" value="DUF5698"/>
</dbReference>